<dbReference type="PROSITE" id="PS50109">
    <property type="entry name" value="HIS_KIN"/>
    <property type="match status" value="1"/>
</dbReference>
<feature type="compositionally biased region" description="Acidic residues" evidence="22">
    <location>
        <begin position="946"/>
        <end position="956"/>
    </location>
</feature>
<dbReference type="InterPro" id="IPR050980">
    <property type="entry name" value="2C_sensor_his_kinase"/>
</dbReference>
<dbReference type="PANTHER" id="PTHR44936:SF9">
    <property type="entry name" value="SENSOR PROTEIN CREC"/>
    <property type="match status" value="1"/>
</dbReference>
<gene>
    <name evidence="26" type="ORF">SAMN05444921_102456</name>
</gene>
<evidence type="ECO:0000259" key="25">
    <source>
        <dbReference type="PROSITE" id="PS50885"/>
    </source>
</evidence>
<keyword evidence="10" id="KW-0418">Kinase</keyword>
<dbReference type="Gene3D" id="6.10.340.10">
    <property type="match status" value="1"/>
</dbReference>
<evidence type="ECO:0000259" key="24">
    <source>
        <dbReference type="PROSITE" id="PS50109"/>
    </source>
</evidence>
<keyword evidence="27" id="KW-1185">Reference proteome</keyword>
<proteinExistence type="predicted"/>
<evidence type="ECO:0000256" key="22">
    <source>
        <dbReference type="SAM" id="MobiDB-lite"/>
    </source>
</evidence>
<sequence length="1102" mass="114803">MRAPVQKKRPRGKGSMGGTASSGPVAPQVPPSPAIPSAKSDGPTDPVPPAFTEPSAEARAASDPTLLPGGRPVRVRRRLVAGVAAVTLTVAAAGAPAILLASNDLTESQRLVTLAELNRQAVTLAHSLADERDEVTAYIAAGREDQQGDKKDRREISGNRSARVDRQIDEIRGNVPADHADLRRDLGTVNSVRRTALTGKGTALEAYKAYTDIVEGLHALADELAEKTPARAAEATRAPAALGLAVEQASATRGLLLAALSVPGPANDGPSFDPITGLPVEDEDDAKTEAARNILSAAAQQARVRELAALADFDQAASTAARGRLTGTVTGPDVKTAEAYLARLTDQPELSEKDRKSNRAKLESSLSARIEQMRGVESALTSAQVERLEQLRDDDVTALELRIALLGGCLVVVIGISAAVARTLTRPLAVLRIGAARLAGAPEGEEPIRFTGRNDEFAQVVRSLNTLHGKLVDLGARSRHLDAERGELTAAREEFAAQRAELQERAAEVTEQLDKLRRTVGHTFVNLALRTLGLVERQLGVIESLEEREQDPERLATLFKLDHMATVMRRHSENLLVLAGAEHGHSHPGPVPLVDVMRAAVSEIERYERVTIQSLPPHAHVAGFAADDLSHLVAELLENATSFSPPDAQVQLSGWLLESGEIMLSVQDEGIGMAPDRLEELNAQLASTERADDLDPGQGGEGLGLRVAGLLARRHGVRVQLREQKGGGVAAVVVLPQGLLPEGAATATRQTAPVPGAGPAVNLPGSVAEANSNALPGRRGAVADPLVAAAEKAVHDAGADGPETAPGVPGPRRSPEAETETGTGTGGGATSSGTGAFEPVPGDAGAAPERSPFAPEAAPEAEVASGPEGLVAPSYASVPEAFVPDAHEPGAAAARSPFAPEAGTGSRGPGVSEPRPERSPFAPGPSDAPTGFRPGPGAGDGYAHDDVDEAADEDADALLASTPETTLQVRLPHPAPEPDAHERGETGEAPGRRHAADAADAAGHGTPEAEAQAHSAEPAEPVTDKGLPKRTPKVVAPLGASKERRRSVDADELRRRLGGFHQGAKDGRRDVEAELADTTRTQGTEQKSQSEESGDTVEEAHS</sequence>
<evidence type="ECO:0000256" key="1">
    <source>
        <dbReference type="ARBA" id="ARBA00000085"/>
    </source>
</evidence>
<feature type="compositionally biased region" description="Basic and acidic residues" evidence="22">
    <location>
        <begin position="1046"/>
        <end position="1055"/>
    </location>
</feature>
<dbReference type="EC" id="2.7.13.3" evidence="5"/>
<evidence type="ECO:0000256" key="5">
    <source>
        <dbReference type="ARBA" id="ARBA00012438"/>
    </source>
</evidence>
<dbReference type="GO" id="GO:0005524">
    <property type="term" value="F:ATP binding"/>
    <property type="evidence" value="ECO:0007669"/>
    <property type="project" value="UniProtKB-KW"/>
</dbReference>
<keyword evidence="14" id="KW-0904">Protein phosphatase</keyword>
<keyword evidence="6" id="KW-0597">Phosphoprotein</keyword>
<evidence type="ECO:0000313" key="26">
    <source>
        <dbReference type="EMBL" id="SDL97146.1"/>
    </source>
</evidence>
<dbReference type="Gene3D" id="3.30.565.10">
    <property type="entry name" value="Histidine kinase-like ATPase, C-terminal domain"/>
    <property type="match status" value="1"/>
</dbReference>
<feature type="domain" description="Histidine kinase" evidence="24">
    <location>
        <begin position="629"/>
        <end position="739"/>
    </location>
</feature>
<dbReference type="InterPro" id="IPR036890">
    <property type="entry name" value="HATPase_C_sf"/>
</dbReference>
<dbReference type="STRING" id="1196353.SAMN05444921_102456"/>
<dbReference type="SUPFAM" id="SSF55874">
    <property type="entry name" value="ATPase domain of HSP90 chaperone/DNA topoisomerase II/histidine kinase"/>
    <property type="match status" value="1"/>
</dbReference>
<evidence type="ECO:0000256" key="10">
    <source>
        <dbReference type="ARBA" id="ARBA00022777"/>
    </source>
</evidence>
<feature type="compositionally biased region" description="Low complexity" evidence="22">
    <location>
        <begin position="846"/>
        <end position="866"/>
    </location>
</feature>
<evidence type="ECO:0000256" key="4">
    <source>
        <dbReference type="ARBA" id="ARBA00004370"/>
    </source>
</evidence>
<dbReference type="GO" id="GO:0000160">
    <property type="term" value="P:phosphorelay signal transduction system"/>
    <property type="evidence" value="ECO:0007669"/>
    <property type="project" value="UniProtKB-KW"/>
</dbReference>
<evidence type="ECO:0000256" key="12">
    <source>
        <dbReference type="ARBA" id="ARBA00022840"/>
    </source>
</evidence>
<dbReference type="GO" id="GO:0016020">
    <property type="term" value="C:membrane"/>
    <property type="evidence" value="ECO:0007669"/>
    <property type="project" value="UniProtKB-SubCell"/>
</dbReference>
<feature type="region of interest" description="Disordered" evidence="22">
    <location>
        <begin position="142"/>
        <end position="162"/>
    </location>
</feature>
<accession>A0A1G9PEA2</accession>
<evidence type="ECO:0000256" key="7">
    <source>
        <dbReference type="ARBA" id="ARBA00022679"/>
    </source>
</evidence>
<protein>
    <recommendedName>
        <fullName evidence="19">Signal transduction histidine-protein kinase/phosphatase MprB</fullName>
        <ecNumber evidence="5">2.7.13.3</ecNumber>
    </recommendedName>
    <alternativeName>
        <fullName evidence="20">Mycobacterial persistence regulator B</fullName>
    </alternativeName>
</protein>
<keyword evidence="23" id="KW-0472">Membrane</keyword>
<feature type="compositionally biased region" description="Low complexity" evidence="22">
    <location>
        <begin position="890"/>
        <end position="902"/>
    </location>
</feature>
<dbReference type="PROSITE" id="PS50885">
    <property type="entry name" value="HAMP"/>
    <property type="match status" value="1"/>
</dbReference>
<keyword evidence="15 23" id="KW-1133">Transmembrane helix</keyword>
<dbReference type="Pfam" id="PF00672">
    <property type="entry name" value="HAMP"/>
    <property type="match status" value="1"/>
</dbReference>
<feature type="region of interest" description="Disordered" evidence="22">
    <location>
        <begin position="1"/>
        <end position="70"/>
    </location>
</feature>
<feature type="domain" description="HAMP" evidence="25">
    <location>
        <begin position="422"/>
        <end position="476"/>
    </location>
</feature>
<dbReference type="Pfam" id="PF02518">
    <property type="entry name" value="HATPase_c"/>
    <property type="match status" value="1"/>
</dbReference>
<evidence type="ECO:0000256" key="20">
    <source>
        <dbReference type="ARBA" id="ARBA00041776"/>
    </source>
</evidence>
<evidence type="ECO:0000256" key="14">
    <source>
        <dbReference type="ARBA" id="ARBA00022912"/>
    </source>
</evidence>
<evidence type="ECO:0000256" key="2">
    <source>
        <dbReference type="ARBA" id="ARBA00001936"/>
    </source>
</evidence>
<comment type="subcellular location">
    <subcellularLocation>
        <location evidence="4">Membrane</location>
    </subcellularLocation>
</comment>
<feature type="compositionally biased region" description="Basic and acidic residues" evidence="22">
    <location>
        <begin position="1063"/>
        <end position="1072"/>
    </location>
</feature>
<evidence type="ECO:0000256" key="21">
    <source>
        <dbReference type="SAM" id="Coils"/>
    </source>
</evidence>
<evidence type="ECO:0000256" key="6">
    <source>
        <dbReference type="ARBA" id="ARBA00022553"/>
    </source>
</evidence>
<dbReference type="InterPro" id="IPR005467">
    <property type="entry name" value="His_kinase_dom"/>
</dbReference>
<name>A0A1G9PEA2_9ACTN</name>
<evidence type="ECO:0000256" key="18">
    <source>
        <dbReference type="ARBA" id="ARBA00023211"/>
    </source>
</evidence>
<keyword evidence="17" id="KW-0346">Stress response</keyword>
<keyword evidence="11" id="KW-0378">Hydrolase</keyword>
<keyword evidence="18" id="KW-0464">Manganese</keyword>
<comment type="cofactor">
    <cofactor evidence="2">
        <name>Mn(2+)</name>
        <dbReference type="ChEBI" id="CHEBI:29035"/>
    </cofactor>
</comment>
<evidence type="ECO:0000256" key="16">
    <source>
        <dbReference type="ARBA" id="ARBA00023012"/>
    </source>
</evidence>
<dbReference type="Pfam" id="PF08376">
    <property type="entry name" value="NIT"/>
    <property type="match status" value="1"/>
</dbReference>
<comment type="cofactor">
    <cofactor evidence="3">
        <name>Mg(2+)</name>
        <dbReference type="ChEBI" id="CHEBI:18420"/>
    </cofactor>
</comment>
<evidence type="ECO:0000313" key="27">
    <source>
        <dbReference type="Proteomes" id="UP000199063"/>
    </source>
</evidence>
<comment type="catalytic activity">
    <reaction evidence="1">
        <text>ATP + protein L-histidine = ADP + protein N-phospho-L-histidine.</text>
        <dbReference type="EC" id="2.7.13.3"/>
    </reaction>
</comment>
<dbReference type="PRINTS" id="PR00344">
    <property type="entry name" value="BCTRLSENSOR"/>
</dbReference>
<evidence type="ECO:0000256" key="17">
    <source>
        <dbReference type="ARBA" id="ARBA00023016"/>
    </source>
</evidence>
<dbReference type="AlphaFoldDB" id="A0A1G9PEA2"/>
<dbReference type="GO" id="GO:0004673">
    <property type="term" value="F:protein histidine kinase activity"/>
    <property type="evidence" value="ECO:0007669"/>
    <property type="project" value="UniProtKB-EC"/>
</dbReference>
<keyword evidence="9" id="KW-0547">Nucleotide-binding</keyword>
<dbReference type="SMART" id="SM00304">
    <property type="entry name" value="HAMP"/>
    <property type="match status" value="1"/>
</dbReference>
<dbReference type="InterPro" id="IPR003660">
    <property type="entry name" value="HAMP_dom"/>
</dbReference>
<dbReference type="InterPro" id="IPR004358">
    <property type="entry name" value="Sig_transdc_His_kin-like_C"/>
</dbReference>
<feature type="compositionally biased region" description="Basic residues" evidence="22">
    <location>
        <begin position="1"/>
        <end position="12"/>
    </location>
</feature>
<dbReference type="Proteomes" id="UP000199063">
    <property type="component" value="Unassembled WGS sequence"/>
</dbReference>
<feature type="region of interest" description="Disordered" evidence="22">
    <location>
        <begin position="792"/>
        <end position="866"/>
    </location>
</feature>
<dbReference type="EMBL" id="FNHI01000002">
    <property type="protein sequence ID" value="SDL97146.1"/>
    <property type="molecule type" value="Genomic_DNA"/>
</dbReference>
<evidence type="ECO:0000256" key="23">
    <source>
        <dbReference type="SAM" id="Phobius"/>
    </source>
</evidence>
<keyword evidence="16" id="KW-0902">Two-component regulatory system</keyword>
<evidence type="ECO:0000256" key="11">
    <source>
        <dbReference type="ARBA" id="ARBA00022801"/>
    </source>
</evidence>
<keyword evidence="12" id="KW-0067">ATP-binding</keyword>
<evidence type="ECO:0000256" key="19">
    <source>
        <dbReference type="ARBA" id="ARBA00040454"/>
    </source>
</evidence>
<evidence type="ECO:0000256" key="8">
    <source>
        <dbReference type="ARBA" id="ARBA00022692"/>
    </source>
</evidence>
<keyword evidence="8 23" id="KW-0812">Transmembrane</keyword>
<feature type="coiled-coil region" evidence="21">
    <location>
        <begin position="481"/>
        <end position="519"/>
    </location>
</feature>
<dbReference type="SMART" id="SM00387">
    <property type="entry name" value="HATPase_c"/>
    <property type="match status" value="1"/>
</dbReference>
<dbReference type="PANTHER" id="PTHR44936">
    <property type="entry name" value="SENSOR PROTEIN CREC"/>
    <property type="match status" value="1"/>
</dbReference>
<feature type="compositionally biased region" description="Acidic residues" evidence="22">
    <location>
        <begin position="1092"/>
        <end position="1102"/>
    </location>
</feature>
<dbReference type="InterPro" id="IPR013587">
    <property type="entry name" value="Nitrate/nitrite_sensing"/>
</dbReference>
<evidence type="ECO:0000256" key="3">
    <source>
        <dbReference type="ARBA" id="ARBA00001946"/>
    </source>
</evidence>
<reference evidence="27" key="1">
    <citation type="submission" date="2016-10" db="EMBL/GenBank/DDBJ databases">
        <authorList>
            <person name="Varghese N."/>
            <person name="Submissions S."/>
        </authorList>
    </citation>
    <scope>NUCLEOTIDE SEQUENCE [LARGE SCALE GENOMIC DNA]</scope>
    <source>
        <strain evidence="27">CGMCC 4.7042</strain>
    </source>
</reference>
<evidence type="ECO:0000256" key="13">
    <source>
        <dbReference type="ARBA" id="ARBA00022842"/>
    </source>
</evidence>
<feature type="compositionally biased region" description="Polar residues" evidence="22">
    <location>
        <begin position="1078"/>
        <end position="1087"/>
    </location>
</feature>
<keyword evidence="13" id="KW-0460">Magnesium</keyword>
<keyword evidence="7" id="KW-0808">Transferase</keyword>
<feature type="region of interest" description="Disordered" evidence="22">
    <location>
        <begin position="890"/>
        <end position="1102"/>
    </location>
</feature>
<dbReference type="GO" id="GO:0004721">
    <property type="term" value="F:phosphoprotein phosphatase activity"/>
    <property type="evidence" value="ECO:0007669"/>
    <property type="project" value="UniProtKB-KW"/>
</dbReference>
<organism evidence="26 27">
    <name type="scientific">Streptomyces wuyuanensis</name>
    <dbReference type="NCBI Taxonomy" id="1196353"/>
    <lineage>
        <taxon>Bacteria</taxon>
        <taxon>Bacillati</taxon>
        <taxon>Actinomycetota</taxon>
        <taxon>Actinomycetes</taxon>
        <taxon>Kitasatosporales</taxon>
        <taxon>Streptomycetaceae</taxon>
        <taxon>Streptomyces</taxon>
    </lineage>
</organism>
<evidence type="ECO:0000256" key="15">
    <source>
        <dbReference type="ARBA" id="ARBA00022989"/>
    </source>
</evidence>
<dbReference type="InterPro" id="IPR003594">
    <property type="entry name" value="HATPase_dom"/>
</dbReference>
<feature type="compositionally biased region" description="Basic and acidic residues" evidence="22">
    <location>
        <begin position="976"/>
        <end position="997"/>
    </location>
</feature>
<keyword evidence="21" id="KW-0175">Coiled coil</keyword>
<feature type="transmembrane region" description="Helical" evidence="23">
    <location>
        <begin position="79"/>
        <end position="101"/>
    </location>
</feature>
<evidence type="ECO:0000256" key="9">
    <source>
        <dbReference type="ARBA" id="ARBA00022741"/>
    </source>
</evidence>